<feature type="region of interest" description="Disordered" evidence="1">
    <location>
        <begin position="122"/>
        <end position="142"/>
    </location>
</feature>
<sequence>MIPHFRAQATDAAPRPARAVASADAARARRCTEALRDIAEDCTVVSEALLLGAYSVAPPNTDLLQRLISLRDLVDEAIGVVVVRQRAQGMPLADLAPIARLTEDRLRKKYDPLSVDRALATRDRPKPVASAQNTASGASIPTLRQPGQRLACALTLMRNGSGRRQRELAEKMGVHESYISRMLSGQRDVSWSHVRIICEVCGTDPELMKPLWEVSADVQPSDTDDPVEYLRTYLRGLHYASGSPEPRVVLAAAQHTLSANDVHRALHGPGVPDWPVIDRLTIALQSLPNLARPLWRRAQTAAEGASSPTVLS</sequence>
<dbReference type="RefSeq" id="WP_224324016.1">
    <property type="nucleotide sequence ID" value="NZ_JAHSTC010000025.1"/>
</dbReference>
<evidence type="ECO:0000256" key="1">
    <source>
        <dbReference type="SAM" id="MobiDB-lite"/>
    </source>
</evidence>
<proteinExistence type="predicted"/>
<dbReference type="SMART" id="SM00530">
    <property type="entry name" value="HTH_XRE"/>
    <property type="match status" value="1"/>
</dbReference>
<evidence type="ECO:0000259" key="2">
    <source>
        <dbReference type="PROSITE" id="PS50943"/>
    </source>
</evidence>
<dbReference type="CDD" id="cd00093">
    <property type="entry name" value="HTH_XRE"/>
    <property type="match status" value="1"/>
</dbReference>
<accession>A0ABS7WE60</accession>
<comment type="caution">
    <text evidence="3">The sequence shown here is derived from an EMBL/GenBank/DDBJ whole genome shotgun (WGS) entry which is preliminary data.</text>
</comment>
<dbReference type="InterPro" id="IPR010982">
    <property type="entry name" value="Lambda_DNA-bd_dom_sf"/>
</dbReference>
<reference evidence="3 4" key="1">
    <citation type="submission" date="2021-06" db="EMBL/GenBank/DDBJ databases">
        <title>Ecological speciation of a Streptomyces species isolated from different habitats and geographic origins.</title>
        <authorList>
            <person name="Wang J."/>
        </authorList>
    </citation>
    <scope>NUCLEOTIDE SEQUENCE [LARGE SCALE GENOMIC DNA]</scope>
    <source>
        <strain evidence="3 4">FXJ8.012</strain>
    </source>
</reference>
<feature type="compositionally biased region" description="Polar residues" evidence="1">
    <location>
        <begin position="130"/>
        <end position="139"/>
    </location>
</feature>
<protein>
    <submittedName>
        <fullName evidence="3">Helix-turn-helix transcriptional regulator</fullName>
    </submittedName>
</protein>
<dbReference type="SUPFAM" id="SSF47413">
    <property type="entry name" value="lambda repressor-like DNA-binding domains"/>
    <property type="match status" value="1"/>
</dbReference>
<keyword evidence="4" id="KW-1185">Reference proteome</keyword>
<gene>
    <name evidence="3" type="ORF">KVH32_34460</name>
</gene>
<dbReference type="Pfam" id="PF13560">
    <property type="entry name" value="HTH_31"/>
    <property type="match status" value="1"/>
</dbReference>
<dbReference type="PROSITE" id="PS50943">
    <property type="entry name" value="HTH_CROC1"/>
    <property type="match status" value="1"/>
</dbReference>
<evidence type="ECO:0000313" key="4">
    <source>
        <dbReference type="Proteomes" id="UP000758701"/>
    </source>
</evidence>
<organism evidence="3 4">
    <name type="scientific">Streptomyces olivaceus</name>
    <dbReference type="NCBI Taxonomy" id="47716"/>
    <lineage>
        <taxon>Bacteria</taxon>
        <taxon>Bacillati</taxon>
        <taxon>Actinomycetota</taxon>
        <taxon>Actinomycetes</taxon>
        <taxon>Kitasatosporales</taxon>
        <taxon>Streptomycetaceae</taxon>
        <taxon>Streptomyces</taxon>
    </lineage>
</organism>
<dbReference type="Proteomes" id="UP000758701">
    <property type="component" value="Unassembled WGS sequence"/>
</dbReference>
<name>A0ABS7WE60_STROV</name>
<dbReference type="Gene3D" id="1.10.260.40">
    <property type="entry name" value="lambda repressor-like DNA-binding domains"/>
    <property type="match status" value="1"/>
</dbReference>
<feature type="domain" description="HTH cro/C1-type" evidence="2">
    <location>
        <begin position="165"/>
        <end position="208"/>
    </location>
</feature>
<evidence type="ECO:0000313" key="3">
    <source>
        <dbReference type="EMBL" id="MBZ6156224.1"/>
    </source>
</evidence>
<dbReference type="EMBL" id="JAHSTP010000025">
    <property type="protein sequence ID" value="MBZ6156224.1"/>
    <property type="molecule type" value="Genomic_DNA"/>
</dbReference>
<dbReference type="InterPro" id="IPR001387">
    <property type="entry name" value="Cro/C1-type_HTH"/>
</dbReference>